<keyword evidence="3 5" id="KW-1133">Transmembrane helix</keyword>
<dbReference type="InterPro" id="IPR036513">
    <property type="entry name" value="STAS_dom_sf"/>
</dbReference>
<feature type="transmembrane region" description="Helical" evidence="5">
    <location>
        <begin position="391"/>
        <end position="421"/>
    </location>
</feature>
<name>A0A644V057_9ZZZZ</name>
<feature type="transmembrane region" description="Helical" evidence="5">
    <location>
        <begin position="204"/>
        <end position="221"/>
    </location>
</feature>
<dbReference type="InterPro" id="IPR011547">
    <property type="entry name" value="SLC26A/SulP_dom"/>
</dbReference>
<organism evidence="7">
    <name type="scientific">bioreactor metagenome</name>
    <dbReference type="NCBI Taxonomy" id="1076179"/>
    <lineage>
        <taxon>unclassified sequences</taxon>
        <taxon>metagenomes</taxon>
        <taxon>ecological metagenomes</taxon>
    </lineage>
</organism>
<gene>
    <name evidence="7" type="primary">dauA_5</name>
    <name evidence="7" type="ORF">SDC9_30350</name>
</gene>
<dbReference type="InterPro" id="IPR002645">
    <property type="entry name" value="STAS_dom"/>
</dbReference>
<dbReference type="InterPro" id="IPR001902">
    <property type="entry name" value="SLC26A/SulP_fam"/>
</dbReference>
<dbReference type="NCBIfam" id="TIGR00815">
    <property type="entry name" value="sulP"/>
    <property type="match status" value="1"/>
</dbReference>
<feature type="transmembrane region" description="Helical" evidence="5">
    <location>
        <begin position="261"/>
        <end position="283"/>
    </location>
</feature>
<dbReference type="PANTHER" id="PTHR11814">
    <property type="entry name" value="SULFATE TRANSPORTER"/>
    <property type="match status" value="1"/>
</dbReference>
<feature type="transmembrane region" description="Helical" evidence="5">
    <location>
        <begin position="86"/>
        <end position="116"/>
    </location>
</feature>
<dbReference type="EMBL" id="VSSQ01000189">
    <property type="protein sequence ID" value="MPL84385.1"/>
    <property type="molecule type" value="Genomic_DNA"/>
</dbReference>
<comment type="subcellular location">
    <subcellularLocation>
        <location evidence="1">Membrane</location>
        <topology evidence="1">Multi-pass membrane protein</topology>
    </subcellularLocation>
</comment>
<feature type="transmembrane region" description="Helical" evidence="5">
    <location>
        <begin position="59"/>
        <end position="80"/>
    </location>
</feature>
<protein>
    <submittedName>
        <fullName evidence="7">C4-dicarboxylic acid transporter DauA</fullName>
    </submittedName>
</protein>
<sequence>MDIKFASTFRPKFFSLFNKGAYNKKTFTSDLIAGIIVGIVALPLAIAFGIASGVTPQQGLITAIVAGLLMSLFGGSNFLIGGPTGAFIVIVYGIVSQYGVSGLIIATVLAGIILVAMGIFKLGNIIKFIPYPIVVGFTSGIALVIFSTQVKDLLGLQIENVPSEFIPKWISYFENISSINFWEAGMGIFSLMVIIFWPKITAKIPGSLIAIFVGTIAALLISKFGGVEFATIGSKFPELAGGIPLLKPEAPNIDFEAIKMLFQPALTIALLCAIESLLAAMVADGVTGKKHDSNTELIGQGIANIVTPFFGGIPSTGAIARTMANINNGGKTPVAGIIHAVVLLLIFLFLMPYAVYIPLSVLAAILVIVAYNMSEWRTFKYLLKGHKADVAVLLLTFFLTVIIDLTVAIEVGVLLAIILFVKRVSETSSITQVEKDFLPATERGEYTSDVEILDIPKGVEVYEIDGPFFFGLASKLDEIDAASHNIVKARVIRMRKVPFIDSTGLNNLRNLWKRSNKEKIQMILSGVSDNVMDTLTKSGFADEMGKENIYPHIQLALERAADVVRQQNEQALRKGVRNG</sequence>
<feature type="transmembrane region" description="Helical" evidence="5">
    <location>
        <begin position="128"/>
        <end position="146"/>
    </location>
</feature>
<evidence type="ECO:0000256" key="2">
    <source>
        <dbReference type="ARBA" id="ARBA00022692"/>
    </source>
</evidence>
<evidence type="ECO:0000259" key="6">
    <source>
        <dbReference type="PROSITE" id="PS50801"/>
    </source>
</evidence>
<dbReference type="SUPFAM" id="SSF52091">
    <property type="entry name" value="SpoIIaa-like"/>
    <property type="match status" value="1"/>
</dbReference>
<dbReference type="GO" id="GO:0055085">
    <property type="term" value="P:transmembrane transport"/>
    <property type="evidence" value="ECO:0007669"/>
    <property type="project" value="InterPro"/>
</dbReference>
<dbReference type="Gene3D" id="3.30.750.24">
    <property type="entry name" value="STAS domain"/>
    <property type="match status" value="1"/>
</dbReference>
<feature type="transmembrane region" description="Helical" evidence="5">
    <location>
        <begin position="31"/>
        <end position="52"/>
    </location>
</feature>
<reference evidence="7" key="1">
    <citation type="submission" date="2019-08" db="EMBL/GenBank/DDBJ databases">
        <authorList>
            <person name="Kucharzyk K."/>
            <person name="Murdoch R.W."/>
            <person name="Higgins S."/>
            <person name="Loffler F."/>
        </authorList>
    </citation>
    <scope>NUCLEOTIDE SEQUENCE</scope>
</reference>
<evidence type="ECO:0000313" key="7">
    <source>
        <dbReference type="EMBL" id="MPL84385.1"/>
    </source>
</evidence>
<dbReference type="GO" id="GO:0016020">
    <property type="term" value="C:membrane"/>
    <property type="evidence" value="ECO:0007669"/>
    <property type="project" value="UniProtKB-SubCell"/>
</dbReference>
<dbReference type="PROSITE" id="PS50801">
    <property type="entry name" value="STAS"/>
    <property type="match status" value="1"/>
</dbReference>
<keyword evidence="2 5" id="KW-0812">Transmembrane</keyword>
<feature type="transmembrane region" description="Helical" evidence="5">
    <location>
        <begin position="179"/>
        <end position="197"/>
    </location>
</feature>
<evidence type="ECO:0000256" key="1">
    <source>
        <dbReference type="ARBA" id="ARBA00004141"/>
    </source>
</evidence>
<evidence type="ECO:0000256" key="5">
    <source>
        <dbReference type="SAM" id="Phobius"/>
    </source>
</evidence>
<evidence type="ECO:0000256" key="4">
    <source>
        <dbReference type="ARBA" id="ARBA00023136"/>
    </source>
</evidence>
<comment type="caution">
    <text evidence="7">The sequence shown here is derived from an EMBL/GenBank/DDBJ whole genome shotgun (WGS) entry which is preliminary data.</text>
</comment>
<dbReference type="AlphaFoldDB" id="A0A644V057"/>
<keyword evidence="4 5" id="KW-0472">Membrane</keyword>
<proteinExistence type="predicted"/>
<accession>A0A644V057</accession>
<evidence type="ECO:0000256" key="3">
    <source>
        <dbReference type="ARBA" id="ARBA00022989"/>
    </source>
</evidence>
<dbReference type="CDD" id="cd07042">
    <property type="entry name" value="STAS_SulP_like_sulfate_transporter"/>
    <property type="match status" value="1"/>
</dbReference>
<dbReference type="Pfam" id="PF00916">
    <property type="entry name" value="Sulfate_transp"/>
    <property type="match status" value="1"/>
</dbReference>
<feature type="transmembrane region" description="Helical" evidence="5">
    <location>
        <begin position="341"/>
        <end position="371"/>
    </location>
</feature>
<dbReference type="Pfam" id="PF01740">
    <property type="entry name" value="STAS"/>
    <property type="match status" value="1"/>
</dbReference>
<feature type="domain" description="STAS" evidence="6">
    <location>
        <begin position="458"/>
        <end position="560"/>
    </location>
</feature>